<organism evidence="2 3">
    <name type="scientific">Acetobacter malorum</name>
    <dbReference type="NCBI Taxonomy" id="178901"/>
    <lineage>
        <taxon>Bacteria</taxon>
        <taxon>Pseudomonadati</taxon>
        <taxon>Pseudomonadota</taxon>
        <taxon>Alphaproteobacteria</taxon>
        <taxon>Acetobacterales</taxon>
        <taxon>Acetobacteraceae</taxon>
        <taxon>Acetobacter</taxon>
    </lineage>
</organism>
<protein>
    <submittedName>
        <fullName evidence="2">Uncharacterized protein</fullName>
    </submittedName>
</protein>
<gene>
    <name evidence="2" type="ORF">Amal_03337</name>
</gene>
<proteinExistence type="predicted"/>
<evidence type="ECO:0000256" key="1">
    <source>
        <dbReference type="SAM" id="MobiDB-lite"/>
    </source>
</evidence>
<dbReference type="AlphaFoldDB" id="A0A177G580"/>
<comment type="caution">
    <text evidence="2">The sequence shown here is derived from an EMBL/GenBank/DDBJ whole genome shotgun (WGS) entry which is preliminary data.</text>
</comment>
<feature type="region of interest" description="Disordered" evidence="1">
    <location>
        <begin position="40"/>
        <end position="71"/>
    </location>
</feature>
<dbReference type="Proteomes" id="UP000077349">
    <property type="component" value="Unassembled WGS sequence"/>
</dbReference>
<reference evidence="2 3" key="1">
    <citation type="submission" date="2016-03" db="EMBL/GenBank/DDBJ databases">
        <title>Draft genome sequence of Acetobacter malorum CECT 7742, a strain isolated from strawberry vinegar.</title>
        <authorList>
            <person name="Sainz F."/>
            <person name="Mas A."/>
            <person name="Torija M.J."/>
        </authorList>
    </citation>
    <scope>NUCLEOTIDE SEQUENCE [LARGE SCALE GENOMIC DNA]</scope>
    <source>
        <strain evidence="2 3">CECT 7742</strain>
    </source>
</reference>
<feature type="compositionally biased region" description="Polar residues" evidence="1">
    <location>
        <begin position="42"/>
        <end position="53"/>
    </location>
</feature>
<dbReference type="EMBL" id="LVHD01000042">
    <property type="protein sequence ID" value="OAG75488.1"/>
    <property type="molecule type" value="Genomic_DNA"/>
</dbReference>
<evidence type="ECO:0000313" key="3">
    <source>
        <dbReference type="Proteomes" id="UP000077349"/>
    </source>
</evidence>
<sequence>MTAPFSSSKTDLFNKAPTRRTILTRLAGASLLGFKTAKAANPSGSITPSSVVSQPARAWGAQAGPSFLPEP</sequence>
<evidence type="ECO:0000313" key="2">
    <source>
        <dbReference type="EMBL" id="OAG75488.1"/>
    </source>
</evidence>
<accession>A0A177G580</accession>
<name>A0A177G580_9PROT</name>